<evidence type="ECO:0000256" key="4">
    <source>
        <dbReference type="ARBA" id="ARBA00022993"/>
    </source>
</evidence>
<keyword evidence="4 5" id="KW-0173">Coenzyme A biosynthesis</keyword>
<dbReference type="RefSeq" id="WP_041986337.1">
    <property type="nucleotide sequence ID" value="NZ_JBIUQU010000005.1"/>
</dbReference>
<keyword evidence="5 7" id="KW-0808">Transferase</keyword>
<dbReference type="GO" id="GO:0015937">
    <property type="term" value="P:coenzyme A biosynthetic process"/>
    <property type="evidence" value="ECO:0007669"/>
    <property type="project" value="UniProtKB-UniRule"/>
</dbReference>
<dbReference type="NCBIfam" id="TIGR00152">
    <property type="entry name" value="dephospho-CoA kinase"/>
    <property type="match status" value="1"/>
</dbReference>
<evidence type="ECO:0000256" key="3">
    <source>
        <dbReference type="ARBA" id="ARBA00022840"/>
    </source>
</evidence>
<evidence type="ECO:0000256" key="2">
    <source>
        <dbReference type="ARBA" id="ARBA00022741"/>
    </source>
</evidence>
<keyword evidence="3 5" id="KW-0067">ATP-binding</keyword>
<dbReference type="CDD" id="cd02022">
    <property type="entry name" value="DPCK"/>
    <property type="match status" value="1"/>
</dbReference>
<dbReference type="Pfam" id="PF01121">
    <property type="entry name" value="CoaE"/>
    <property type="match status" value="1"/>
</dbReference>
<dbReference type="Proteomes" id="UP000039370">
    <property type="component" value="Unassembled WGS sequence"/>
</dbReference>
<evidence type="ECO:0000313" key="7">
    <source>
        <dbReference type="EMBL" id="CEN50517.1"/>
    </source>
</evidence>
<comment type="function">
    <text evidence="5">Catalyzes the phosphorylation of the 3'-hydroxyl group of dephosphocoenzyme A to form coenzyme A.</text>
</comment>
<dbReference type="GO" id="GO:0004140">
    <property type="term" value="F:dephospho-CoA kinase activity"/>
    <property type="evidence" value="ECO:0007669"/>
    <property type="project" value="UniProtKB-UniRule"/>
</dbReference>
<dbReference type="InterPro" id="IPR001977">
    <property type="entry name" value="Depp_CoAkinase"/>
</dbReference>
<protein>
    <recommendedName>
        <fullName evidence="5 6">Dephospho-CoA kinase</fullName>
        <ecNumber evidence="5 6">2.7.1.24</ecNumber>
    </recommendedName>
    <alternativeName>
        <fullName evidence="5">Dephosphocoenzyme A kinase</fullName>
    </alternativeName>
</protein>
<dbReference type="UniPathway" id="UPA00241">
    <property type="reaction ID" value="UER00356"/>
</dbReference>
<dbReference type="GO" id="GO:0005737">
    <property type="term" value="C:cytoplasm"/>
    <property type="evidence" value="ECO:0007669"/>
    <property type="project" value="UniProtKB-SubCell"/>
</dbReference>
<dbReference type="PANTHER" id="PTHR10695:SF46">
    <property type="entry name" value="BIFUNCTIONAL COENZYME A SYNTHASE-RELATED"/>
    <property type="match status" value="1"/>
</dbReference>
<evidence type="ECO:0000313" key="8">
    <source>
        <dbReference type="Proteomes" id="UP000039370"/>
    </source>
</evidence>
<keyword evidence="5" id="KW-0963">Cytoplasm</keyword>
<feature type="binding site" evidence="5">
    <location>
        <begin position="10"/>
        <end position="15"/>
    </location>
    <ligand>
        <name>ATP</name>
        <dbReference type="ChEBI" id="CHEBI:30616"/>
    </ligand>
</feature>
<name>A0A0B7IKJ1_9FLAO</name>
<dbReference type="SUPFAM" id="SSF52540">
    <property type="entry name" value="P-loop containing nucleoside triphosphate hydrolases"/>
    <property type="match status" value="1"/>
</dbReference>
<evidence type="ECO:0000256" key="5">
    <source>
        <dbReference type="HAMAP-Rule" id="MF_00376"/>
    </source>
</evidence>
<accession>A0A0B7IKJ1</accession>
<comment type="pathway">
    <text evidence="5">Cofactor biosynthesis; coenzyme A biosynthesis; CoA from (R)-pantothenate: step 5/5.</text>
</comment>
<gene>
    <name evidence="5 7" type="primary">coaE</name>
    <name evidence="7" type="ORF">CCAN11_2160006</name>
</gene>
<dbReference type="PANTHER" id="PTHR10695">
    <property type="entry name" value="DEPHOSPHO-COA KINASE-RELATED"/>
    <property type="match status" value="1"/>
</dbReference>
<dbReference type="Gene3D" id="3.40.50.300">
    <property type="entry name" value="P-loop containing nucleotide triphosphate hydrolases"/>
    <property type="match status" value="1"/>
</dbReference>
<dbReference type="EC" id="2.7.1.24" evidence="5 6"/>
<dbReference type="PROSITE" id="PS51219">
    <property type="entry name" value="DPCK"/>
    <property type="match status" value="1"/>
</dbReference>
<reference evidence="8" key="1">
    <citation type="submission" date="2015-01" db="EMBL/GenBank/DDBJ databases">
        <authorList>
            <person name="MANFREDI Pablo"/>
        </authorList>
    </citation>
    <scope>NUCLEOTIDE SEQUENCE [LARGE SCALE GENOMIC DNA]</scope>
    <source>
        <strain evidence="8">Cc11</strain>
    </source>
</reference>
<organism evidence="7 8">
    <name type="scientific">Capnocytophaga canimorsus</name>
    <dbReference type="NCBI Taxonomy" id="28188"/>
    <lineage>
        <taxon>Bacteria</taxon>
        <taxon>Pseudomonadati</taxon>
        <taxon>Bacteroidota</taxon>
        <taxon>Flavobacteriia</taxon>
        <taxon>Flavobacteriales</taxon>
        <taxon>Flavobacteriaceae</taxon>
        <taxon>Capnocytophaga</taxon>
    </lineage>
</organism>
<keyword evidence="5 7" id="KW-0418">Kinase</keyword>
<dbReference type="HAMAP" id="MF_00376">
    <property type="entry name" value="Dephospho_CoA_kinase"/>
    <property type="match status" value="1"/>
</dbReference>
<dbReference type="EMBL" id="CDOK01000131">
    <property type="protein sequence ID" value="CEN50517.1"/>
    <property type="molecule type" value="Genomic_DNA"/>
</dbReference>
<evidence type="ECO:0000256" key="6">
    <source>
        <dbReference type="NCBIfam" id="TIGR00152"/>
    </source>
</evidence>
<dbReference type="GO" id="GO:0005524">
    <property type="term" value="F:ATP binding"/>
    <property type="evidence" value="ECO:0007669"/>
    <property type="project" value="UniProtKB-UniRule"/>
</dbReference>
<comment type="catalytic activity">
    <reaction evidence="5">
        <text>3'-dephospho-CoA + ATP = ADP + CoA + H(+)</text>
        <dbReference type="Rhea" id="RHEA:18245"/>
        <dbReference type="ChEBI" id="CHEBI:15378"/>
        <dbReference type="ChEBI" id="CHEBI:30616"/>
        <dbReference type="ChEBI" id="CHEBI:57287"/>
        <dbReference type="ChEBI" id="CHEBI:57328"/>
        <dbReference type="ChEBI" id="CHEBI:456216"/>
        <dbReference type="EC" id="2.7.1.24"/>
    </reaction>
</comment>
<keyword evidence="2 5" id="KW-0547">Nucleotide-binding</keyword>
<proteinExistence type="inferred from homology"/>
<dbReference type="InterPro" id="IPR027417">
    <property type="entry name" value="P-loop_NTPase"/>
</dbReference>
<dbReference type="AlphaFoldDB" id="A0A0B7IKJ1"/>
<comment type="subcellular location">
    <subcellularLocation>
        <location evidence="5">Cytoplasm</location>
    </subcellularLocation>
</comment>
<evidence type="ECO:0000256" key="1">
    <source>
        <dbReference type="ARBA" id="ARBA00009018"/>
    </source>
</evidence>
<sequence length="194" mass="21964">MIVGLTGGIGSGKTTIAKVFEGFGIPVFLSDNQAHKIVESDKEVIGQIKALFGEVAYTQGKYNRKYIAELVFKDKGLLSKLNAIVHPAVARHFQDWKANQKAPYVLIESAILFESGLYRHCDSIIAIEAPEQERIERVIQREGCTREWVESRIKNQWSDSQRRALSDFIILNKNISEATLKAKEIHHNLMKKVQ</sequence>
<comment type="similarity">
    <text evidence="1 5">Belongs to the CoaE family.</text>
</comment>